<dbReference type="RefSeq" id="WP_016407054.1">
    <property type="nucleotide sequence ID" value="NZ_DAVZTY010000005.1"/>
</dbReference>
<feature type="domain" description="Dinitrogenase iron-molybdenum cofactor biosynthesis" evidence="1">
    <location>
        <begin position="9"/>
        <end position="93"/>
    </location>
</feature>
<evidence type="ECO:0000313" key="2">
    <source>
        <dbReference type="EMBL" id="GCB30339.1"/>
    </source>
</evidence>
<reference evidence="2 3" key="1">
    <citation type="submission" date="2018-10" db="EMBL/GenBank/DDBJ databases">
        <title>Draft Genome Sequence of Anaerotignum sp. KCTC 15736.</title>
        <authorList>
            <person name="Choi S.H."/>
            <person name="Kim J.S."/>
            <person name="Kang S.W."/>
            <person name="Lee J.S."/>
            <person name="Park S.H."/>
        </authorList>
    </citation>
    <scope>NUCLEOTIDE SEQUENCE [LARGE SCALE GENOMIC DNA]</scope>
    <source>
        <strain evidence="2 3">KCTC 15736</strain>
    </source>
</reference>
<dbReference type="GeneID" id="86195015"/>
<sequence length="114" mass="12917">MRVAIPTKNNRIDPQYSRAAEFTIYEIEIELVKKKEVVPLGKTAIADFLTEQDINAVICGNIRSSARNILRAKRIELTYGVLGEVDDVMIRYLSGERLGDIDENAYWKAGREGE</sequence>
<accession>A0A401LFJ5</accession>
<dbReference type="EMBL" id="BHVZ01000014">
    <property type="protein sequence ID" value="GCB30339.1"/>
    <property type="molecule type" value="Genomic_DNA"/>
</dbReference>
<organism evidence="2 3">
    <name type="scientific">Anaerotignum faecicola</name>
    <dbReference type="NCBI Taxonomy" id="2358141"/>
    <lineage>
        <taxon>Bacteria</taxon>
        <taxon>Bacillati</taxon>
        <taxon>Bacillota</taxon>
        <taxon>Clostridia</taxon>
        <taxon>Lachnospirales</taxon>
        <taxon>Anaerotignaceae</taxon>
        <taxon>Anaerotignum</taxon>
    </lineage>
</organism>
<evidence type="ECO:0000259" key="1">
    <source>
        <dbReference type="Pfam" id="PF02579"/>
    </source>
</evidence>
<dbReference type="OrthoDB" id="280278at2"/>
<keyword evidence="3" id="KW-1185">Reference proteome</keyword>
<dbReference type="PANTHER" id="PTHR42983:SF1">
    <property type="entry name" value="IRON-MOLYBDENUM PROTEIN"/>
    <property type="match status" value="1"/>
</dbReference>
<dbReference type="Proteomes" id="UP000287361">
    <property type="component" value="Unassembled WGS sequence"/>
</dbReference>
<name>A0A401LFJ5_9FIRM</name>
<comment type="caution">
    <text evidence="2">The sequence shown here is derived from an EMBL/GenBank/DDBJ whole genome shotgun (WGS) entry which is preliminary data.</text>
</comment>
<dbReference type="SUPFAM" id="SSF53146">
    <property type="entry name" value="Nitrogenase accessory factor-like"/>
    <property type="match status" value="1"/>
</dbReference>
<evidence type="ECO:0000313" key="3">
    <source>
        <dbReference type="Proteomes" id="UP000287361"/>
    </source>
</evidence>
<dbReference type="AlphaFoldDB" id="A0A401LFJ5"/>
<dbReference type="Gene3D" id="3.30.420.130">
    <property type="entry name" value="Dinitrogenase iron-molybdenum cofactor biosynthesis domain"/>
    <property type="match status" value="1"/>
</dbReference>
<dbReference type="PANTHER" id="PTHR42983">
    <property type="entry name" value="DINITROGENASE IRON-MOLYBDENUM COFACTOR PROTEIN-RELATED"/>
    <property type="match status" value="1"/>
</dbReference>
<protein>
    <recommendedName>
        <fullName evidence="1">Dinitrogenase iron-molybdenum cofactor biosynthesis domain-containing protein</fullName>
    </recommendedName>
</protein>
<dbReference type="Pfam" id="PF02579">
    <property type="entry name" value="Nitro_FeMo-Co"/>
    <property type="match status" value="1"/>
</dbReference>
<proteinExistence type="predicted"/>
<dbReference type="InterPro" id="IPR036105">
    <property type="entry name" value="DiNase_FeMo-co_biosyn_sf"/>
</dbReference>
<gene>
    <name evidence="2" type="ORF">KGMB03357_20000</name>
</gene>
<dbReference type="InterPro" id="IPR003731">
    <property type="entry name" value="Di-Nase_FeMo-co_biosynth"/>
</dbReference>